<dbReference type="RefSeq" id="WP_144905157.1">
    <property type="nucleotide sequence ID" value="NZ_JACHOA010000002.1"/>
</dbReference>
<dbReference type="PRINTS" id="PR00368">
    <property type="entry name" value="FADPNR"/>
</dbReference>
<comment type="catalytic activity">
    <reaction evidence="7">
        <text>a quinone + NADH + H(+) = a quinol + NAD(+)</text>
        <dbReference type="Rhea" id="RHEA:46160"/>
        <dbReference type="ChEBI" id="CHEBI:15378"/>
        <dbReference type="ChEBI" id="CHEBI:24646"/>
        <dbReference type="ChEBI" id="CHEBI:57540"/>
        <dbReference type="ChEBI" id="CHEBI:57945"/>
        <dbReference type="ChEBI" id="CHEBI:132124"/>
        <dbReference type="EC" id="1.6.5.9"/>
    </reaction>
</comment>
<evidence type="ECO:0000256" key="2">
    <source>
        <dbReference type="ARBA" id="ARBA00012637"/>
    </source>
</evidence>
<evidence type="ECO:0000313" key="9">
    <source>
        <dbReference type="EMBL" id="MBB4613014.1"/>
    </source>
</evidence>
<reference evidence="9 10" key="1">
    <citation type="submission" date="2020-08" db="EMBL/GenBank/DDBJ databases">
        <title>Genomic Encyclopedia of Type Strains, Phase IV (KMG-IV): sequencing the most valuable type-strain genomes for metagenomic binning, comparative biology and taxonomic classification.</title>
        <authorList>
            <person name="Goeker M."/>
        </authorList>
    </citation>
    <scope>NUCLEOTIDE SEQUENCE [LARGE SCALE GENOMIC DNA]</scope>
    <source>
        <strain evidence="9 10">DSM 17507</strain>
    </source>
</reference>
<evidence type="ECO:0000256" key="7">
    <source>
        <dbReference type="ARBA" id="ARBA00047599"/>
    </source>
</evidence>
<protein>
    <recommendedName>
        <fullName evidence="2">NADH:ubiquinone reductase (non-electrogenic)</fullName>
        <ecNumber evidence="2">1.6.5.9</ecNumber>
    </recommendedName>
</protein>
<dbReference type="InterPro" id="IPR036188">
    <property type="entry name" value="FAD/NAD-bd_sf"/>
</dbReference>
<keyword evidence="5 9" id="KW-0560">Oxidoreductase</keyword>
<evidence type="ECO:0000256" key="6">
    <source>
        <dbReference type="ARBA" id="ARBA00023027"/>
    </source>
</evidence>
<keyword evidence="4" id="KW-0274">FAD</keyword>
<sequence>MANRPHVVIVGAGFGGLAAARALADAPIDVTVIDRRNHHLFQPLLYQVATAGLSPADIAGSIRSILRDQKNTRVLLDEVCRIDRLQRIVHTRNGRPLQYDWLIIATGAQHSYFGKDEWAPHAPGIKTIDDATAVRRRVLIALERAETELDKSTRDALLTFVVIGGGPTGVEMAGAIAELARQSVSKDFRHITPHCSKVWLLQKGNRLLPSFPEKLSADARRALEHLGVSVRLGGNVEQVTSSGVSVSGEFIPTHTVVWAAGVMASPAAHWLTCKPDRSGRVEVDSMLKAKGSHDIFVIGDTARCIDATGREIPGVAPAAKQQGRYAAQAILAQLHGQTVEPFRYRDYGQMATIGRARAVCSIGGVKLSGHTAWLVWCLAHVWYLNGLRNRISVTISWIWNYLTFERGARLITGELESGGR</sequence>
<name>A0A7W7A9R3_9SPHN</name>
<evidence type="ECO:0000256" key="3">
    <source>
        <dbReference type="ARBA" id="ARBA00022630"/>
    </source>
</evidence>
<evidence type="ECO:0000256" key="1">
    <source>
        <dbReference type="ARBA" id="ARBA00005272"/>
    </source>
</evidence>
<dbReference type="Proteomes" id="UP000538566">
    <property type="component" value="Unassembled WGS sequence"/>
</dbReference>
<evidence type="ECO:0000259" key="8">
    <source>
        <dbReference type="Pfam" id="PF07992"/>
    </source>
</evidence>
<dbReference type="GO" id="GO:0050136">
    <property type="term" value="F:NADH dehydrogenase (quinone) (non-electrogenic) activity"/>
    <property type="evidence" value="ECO:0007669"/>
    <property type="project" value="UniProtKB-EC"/>
</dbReference>
<evidence type="ECO:0000313" key="10">
    <source>
        <dbReference type="Proteomes" id="UP000538566"/>
    </source>
</evidence>
<dbReference type="OrthoDB" id="9781621at2"/>
<keyword evidence="3" id="KW-0285">Flavoprotein</keyword>
<dbReference type="EC" id="1.6.5.9" evidence="2"/>
<feature type="domain" description="FAD/NAD(P)-binding" evidence="8">
    <location>
        <begin position="6"/>
        <end position="323"/>
    </location>
</feature>
<organism evidence="9 10">
    <name type="scientific">Novosphingobium taihuense</name>
    <dbReference type="NCBI Taxonomy" id="260085"/>
    <lineage>
        <taxon>Bacteria</taxon>
        <taxon>Pseudomonadati</taxon>
        <taxon>Pseudomonadota</taxon>
        <taxon>Alphaproteobacteria</taxon>
        <taxon>Sphingomonadales</taxon>
        <taxon>Sphingomonadaceae</taxon>
        <taxon>Novosphingobium</taxon>
    </lineage>
</organism>
<dbReference type="SUPFAM" id="SSF51905">
    <property type="entry name" value="FAD/NAD(P)-binding domain"/>
    <property type="match status" value="1"/>
</dbReference>
<dbReference type="Gene3D" id="3.50.50.100">
    <property type="match status" value="1"/>
</dbReference>
<gene>
    <name evidence="9" type="ORF">GGR37_001273</name>
</gene>
<dbReference type="InterPro" id="IPR023753">
    <property type="entry name" value="FAD/NAD-binding_dom"/>
</dbReference>
<dbReference type="PRINTS" id="PR00411">
    <property type="entry name" value="PNDRDTASEI"/>
</dbReference>
<keyword evidence="6" id="KW-0520">NAD</keyword>
<dbReference type="InterPro" id="IPR045024">
    <property type="entry name" value="NDH-2"/>
</dbReference>
<proteinExistence type="inferred from homology"/>
<comment type="caution">
    <text evidence="9">The sequence shown here is derived from an EMBL/GenBank/DDBJ whole genome shotgun (WGS) entry which is preliminary data.</text>
</comment>
<dbReference type="PANTHER" id="PTHR43706">
    <property type="entry name" value="NADH DEHYDROGENASE"/>
    <property type="match status" value="1"/>
</dbReference>
<dbReference type="Pfam" id="PF07992">
    <property type="entry name" value="Pyr_redox_2"/>
    <property type="match status" value="1"/>
</dbReference>
<comment type="similarity">
    <text evidence="1">Belongs to the NADH dehydrogenase family.</text>
</comment>
<dbReference type="PANTHER" id="PTHR43706:SF47">
    <property type="entry name" value="EXTERNAL NADH-UBIQUINONE OXIDOREDUCTASE 1, MITOCHONDRIAL-RELATED"/>
    <property type="match status" value="1"/>
</dbReference>
<dbReference type="EMBL" id="JACHOA010000002">
    <property type="protein sequence ID" value="MBB4613014.1"/>
    <property type="molecule type" value="Genomic_DNA"/>
</dbReference>
<evidence type="ECO:0000256" key="5">
    <source>
        <dbReference type="ARBA" id="ARBA00023002"/>
    </source>
</evidence>
<accession>A0A7W7A9R3</accession>
<keyword evidence="10" id="KW-1185">Reference proteome</keyword>
<dbReference type="AlphaFoldDB" id="A0A7W7A9R3"/>
<evidence type="ECO:0000256" key="4">
    <source>
        <dbReference type="ARBA" id="ARBA00022827"/>
    </source>
</evidence>